<dbReference type="InterPro" id="IPR036291">
    <property type="entry name" value="NAD(P)-bd_dom_sf"/>
</dbReference>
<dbReference type="SUPFAM" id="SSF51735">
    <property type="entry name" value="NAD(P)-binding Rossmann-fold domains"/>
    <property type="match status" value="1"/>
</dbReference>
<dbReference type="Gene3D" id="3.30.360.10">
    <property type="entry name" value="Dihydrodipicolinate Reductase, domain 2"/>
    <property type="match status" value="1"/>
</dbReference>
<protein>
    <recommendedName>
        <fullName evidence="5">Quinate utilization oxidoreductase QutH</fullName>
    </recommendedName>
</protein>
<dbReference type="SUPFAM" id="SSF55347">
    <property type="entry name" value="Glyceraldehyde-3-phosphate dehydrogenase-like, C-terminal domain"/>
    <property type="match status" value="1"/>
</dbReference>
<gene>
    <name evidence="3" type="ORF">SEUCBS140593_006629</name>
</gene>
<evidence type="ECO:0000259" key="1">
    <source>
        <dbReference type="Pfam" id="PF01408"/>
    </source>
</evidence>
<evidence type="ECO:0000259" key="2">
    <source>
        <dbReference type="Pfam" id="PF02894"/>
    </source>
</evidence>
<dbReference type="Pfam" id="PF01408">
    <property type="entry name" value="GFO_IDH_MocA"/>
    <property type="match status" value="1"/>
</dbReference>
<dbReference type="PANTHER" id="PTHR43377:SF1">
    <property type="entry name" value="BILIVERDIN REDUCTASE A"/>
    <property type="match status" value="1"/>
</dbReference>
<dbReference type="InterPro" id="IPR000683">
    <property type="entry name" value="Gfo/Idh/MocA-like_OxRdtase_N"/>
</dbReference>
<dbReference type="Proteomes" id="UP001642482">
    <property type="component" value="Unassembled WGS sequence"/>
</dbReference>
<accession>A0ABP0C703</accession>
<dbReference type="InterPro" id="IPR051450">
    <property type="entry name" value="Gfo/Idh/MocA_Oxidoreductases"/>
</dbReference>
<evidence type="ECO:0008006" key="5">
    <source>
        <dbReference type="Google" id="ProtNLM"/>
    </source>
</evidence>
<feature type="domain" description="Gfo/Idh/MocA-like oxidoreductase N-terminal" evidence="1">
    <location>
        <begin position="7"/>
        <end position="132"/>
    </location>
</feature>
<comment type="caution">
    <text evidence="3">The sequence shown here is derived from an EMBL/GenBank/DDBJ whole genome shotgun (WGS) entry which is preliminary data.</text>
</comment>
<name>A0ABP0C703_9PEZI</name>
<keyword evidence="4" id="KW-1185">Reference proteome</keyword>
<sequence>MQAQVPVKVAIVGFSGLIGKRHTKHVLENKDTDLIAVVDPSPSASAIKSTLGVPAATPLFASVSELLQSANVSRPDCAFVCTPHQTHVRVATELVMAGIHVFIEKPISEEIESGRGLVKLAQEKGVHLLVGHHRRFNPYIIAAKKALDVGMIGDVLAVSGLWTTYKPDSYFNADPAFVWRKSRARGGGVVLNNFVHEADCMQHLFGRIVRVHAEEITPQRRSGDDPDGVEEGVALTMRFASGVVGTYILSDAVVSPHNFETGTGENPHIPRVRLEGSNDEIDVYRIFGTRGTLSVPDMRLSTYSGERSWSEEMKRPKLDIDTDPRVPFERQLDHFVRVVRGEEAPNCDGKAGLEALKVCQAILLSLQNASTVDIA</sequence>
<dbReference type="EMBL" id="CAWUHD010000074">
    <property type="protein sequence ID" value="CAK7227598.1"/>
    <property type="molecule type" value="Genomic_DNA"/>
</dbReference>
<proteinExistence type="predicted"/>
<reference evidence="3 4" key="1">
    <citation type="submission" date="2024-01" db="EMBL/GenBank/DDBJ databases">
        <authorList>
            <person name="Allen C."/>
            <person name="Tagirdzhanova G."/>
        </authorList>
    </citation>
    <scope>NUCLEOTIDE SEQUENCE [LARGE SCALE GENOMIC DNA]</scope>
</reference>
<dbReference type="PANTHER" id="PTHR43377">
    <property type="entry name" value="BILIVERDIN REDUCTASE A"/>
    <property type="match status" value="1"/>
</dbReference>
<evidence type="ECO:0000313" key="4">
    <source>
        <dbReference type="Proteomes" id="UP001642482"/>
    </source>
</evidence>
<feature type="domain" description="Gfo/Idh/MocA-like oxidoreductase C-terminal" evidence="2">
    <location>
        <begin position="144"/>
        <end position="373"/>
    </location>
</feature>
<dbReference type="InterPro" id="IPR004104">
    <property type="entry name" value="Gfo/Idh/MocA-like_OxRdtase_C"/>
</dbReference>
<evidence type="ECO:0000313" key="3">
    <source>
        <dbReference type="EMBL" id="CAK7227598.1"/>
    </source>
</evidence>
<dbReference type="Pfam" id="PF02894">
    <property type="entry name" value="GFO_IDH_MocA_C"/>
    <property type="match status" value="1"/>
</dbReference>
<organism evidence="3 4">
    <name type="scientific">Sporothrix eucalyptigena</name>
    <dbReference type="NCBI Taxonomy" id="1812306"/>
    <lineage>
        <taxon>Eukaryota</taxon>
        <taxon>Fungi</taxon>
        <taxon>Dikarya</taxon>
        <taxon>Ascomycota</taxon>
        <taxon>Pezizomycotina</taxon>
        <taxon>Sordariomycetes</taxon>
        <taxon>Sordariomycetidae</taxon>
        <taxon>Ophiostomatales</taxon>
        <taxon>Ophiostomataceae</taxon>
        <taxon>Sporothrix</taxon>
    </lineage>
</organism>
<dbReference type="Gene3D" id="3.40.50.720">
    <property type="entry name" value="NAD(P)-binding Rossmann-like Domain"/>
    <property type="match status" value="1"/>
</dbReference>